<evidence type="ECO:0000313" key="9">
    <source>
        <dbReference type="EMBL" id="MCW5320809.1"/>
    </source>
</evidence>
<evidence type="ECO:0000256" key="4">
    <source>
        <dbReference type="ARBA" id="ARBA00023136"/>
    </source>
</evidence>
<evidence type="ECO:0000256" key="3">
    <source>
        <dbReference type="ARBA" id="ARBA00022989"/>
    </source>
</evidence>
<dbReference type="Pfam" id="PF04932">
    <property type="entry name" value="Wzy_C"/>
    <property type="match status" value="1"/>
</dbReference>
<keyword evidence="10" id="KW-1185">Reference proteome</keyword>
<comment type="caution">
    <text evidence="9">The sequence shown here is derived from an EMBL/GenBank/DDBJ whole genome shotgun (WGS) entry which is preliminary data.</text>
</comment>
<evidence type="ECO:0000256" key="5">
    <source>
        <dbReference type="SAM" id="Phobius"/>
    </source>
</evidence>
<dbReference type="InterPro" id="IPR031726">
    <property type="entry name" value="PglL_A"/>
</dbReference>
<keyword evidence="2 5" id="KW-0812">Transmembrane</keyword>
<dbReference type="PANTHER" id="PTHR37422">
    <property type="entry name" value="TEICHURONIC ACID BIOSYNTHESIS PROTEIN TUAE"/>
    <property type="match status" value="1"/>
</dbReference>
<feature type="transmembrane region" description="Helical" evidence="5">
    <location>
        <begin position="287"/>
        <end position="309"/>
    </location>
</feature>
<dbReference type="Proteomes" id="UP001208935">
    <property type="component" value="Unassembled WGS sequence"/>
</dbReference>
<evidence type="ECO:0000313" key="10">
    <source>
        <dbReference type="Proteomes" id="UP001208935"/>
    </source>
</evidence>
<evidence type="ECO:0000259" key="7">
    <source>
        <dbReference type="Pfam" id="PF11846"/>
    </source>
</evidence>
<comment type="subcellular location">
    <subcellularLocation>
        <location evidence="1">Membrane</location>
        <topology evidence="1">Multi-pass membrane protein</topology>
    </subcellularLocation>
</comment>
<accession>A0ABT3KSA9</accession>
<evidence type="ECO:0000256" key="1">
    <source>
        <dbReference type="ARBA" id="ARBA00004141"/>
    </source>
</evidence>
<feature type="domain" description="Protein glycosylation ligase" evidence="8">
    <location>
        <begin position="101"/>
        <end position="126"/>
    </location>
</feature>
<evidence type="ECO:0000259" key="6">
    <source>
        <dbReference type="Pfam" id="PF04932"/>
    </source>
</evidence>
<evidence type="ECO:0000259" key="8">
    <source>
        <dbReference type="Pfam" id="PF15864"/>
    </source>
</evidence>
<feature type="transmembrane region" description="Helical" evidence="5">
    <location>
        <begin position="27"/>
        <end position="43"/>
    </location>
</feature>
<dbReference type="EMBL" id="QZCW01000001">
    <property type="protein sequence ID" value="MCW5320809.1"/>
    <property type="molecule type" value="Genomic_DNA"/>
</dbReference>
<feature type="transmembrane region" description="Helical" evidence="5">
    <location>
        <begin position="370"/>
        <end position="392"/>
    </location>
</feature>
<evidence type="ECO:0000256" key="2">
    <source>
        <dbReference type="ARBA" id="ARBA00022692"/>
    </source>
</evidence>
<gene>
    <name evidence="9" type="ORF">D5039_06375</name>
</gene>
<protein>
    <submittedName>
        <fullName evidence="9">Polymerase</fullName>
    </submittedName>
</protein>
<proteinExistence type="predicted"/>
<feature type="transmembrane region" description="Helical" evidence="5">
    <location>
        <begin position="321"/>
        <end position="338"/>
    </location>
</feature>
<feature type="domain" description="Virulence factor membrane-bound polymerase C-terminal" evidence="7">
    <location>
        <begin position="324"/>
        <end position="501"/>
    </location>
</feature>
<dbReference type="InterPro" id="IPR007016">
    <property type="entry name" value="O-antigen_ligase-rel_domated"/>
</dbReference>
<sequence>MRTPLRLLALAWPFLFCFTRPPSTNFWPLLAAWGCAAVLLVLADARGRAASGTAPWCVVSARELAAGLLCAALAASAIGLLQYFLGDPEIAGVQPSSPGQAIGNLRQRNQQASLISLGALAVLWLFEQAPSTGAAPGKPRTQWLPAGLSAAALALLAAASAATASRTGALQWLLVVAMAALWPVAGERRSRDLALAALVFHGLAAWALPVVLQAWTGVVAEDLFTRFAAGSADCNSRAVLWSNVLHLIAQKPWTGWGWGELDYAHYVTLFPGERFCALLDNAHNLPLHLAVELGLPAAALFCAALLVWLLRSKPWSERDPGRQLAWGVLALVGLHSLLEFPLWYGPFQLVTWLALMLLCRWPLPRGAAASVLRLGAALATGAAVALGAYAGWDFYRVSQLYMPLDERAPSLRNDTVRKVGATPFFTDQVDFALLPNVRPTQDNAGQVFAVANKLLHFSPEPRVIEPLIESAILLGRDDDAAFHMQRYRAAYPADYARWLEARERTAPLRAQ</sequence>
<reference evidence="10" key="1">
    <citation type="submission" date="2023-07" db="EMBL/GenBank/DDBJ databases">
        <title>Verminephrobacter genomes.</title>
        <authorList>
            <person name="Lund M.B."/>
        </authorList>
    </citation>
    <scope>NUCLEOTIDE SEQUENCE [LARGE SCALE GENOMIC DNA]</scope>
    <source>
        <strain evidence="10">AtM5-05</strain>
    </source>
</reference>
<dbReference type="InterPro" id="IPR051533">
    <property type="entry name" value="WaaL-like"/>
</dbReference>
<feature type="transmembrane region" description="Helical" evidence="5">
    <location>
        <begin position="193"/>
        <end position="215"/>
    </location>
</feature>
<dbReference type="InterPro" id="IPR021797">
    <property type="entry name" value="Wzy_C_2"/>
</dbReference>
<keyword evidence="3 5" id="KW-1133">Transmembrane helix</keyword>
<name>A0ABT3KSA9_9BURK</name>
<dbReference type="PANTHER" id="PTHR37422:SF21">
    <property type="entry name" value="EXOQ-LIKE PROTEIN"/>
    <property type="match status" value="1"/>
</dbReference>
<feature type="transmembrane region" description="Helical" evidence="5">
    <location>
        <begin position="169"/>
        <end position="186"/>
    </location>
</feature>
<dbReference type="RefSeq" id="WP_265281454.1">
    <property type="nucleotide sequence ID" value="NZ_QZCW01000001.1"/>
</dbReference>
<dbReference type="Pfam" id="PF11846">
    <property type="entry name" value="Wzy_C_2"/>
    <property type="match status" value="1"/>
</dbReference>
<feature type="transmembrane region" description="Helical" evidence="5">
    <location>
        <begin position="64"/>
        <end position="85"/>
    </location>
</feature>
<organism evidence="9 10">
    <name type="scientific">Verminephrobacter aporrectodeae subsp. tuberculatae</name>
    <dbReference type="NCBI Taxonomy" id="1110392"/>
    <lineage>
        <taxon>Bacteria</taxon>
        <taxon>Pseudomonadati</taxon>
        <taxon>Pseudomonadota</taxon>
        <taxon>Betaproteobacteria</taxon>
        <taxon>Burkholderiales</taxon>
        <taxon>Comamonadaceae</taxon>
        <taxon>Verminephrobacter</taxon>
    </lineage>
</organism>
<keyword evidence="4 5" id="KW-0472">Membrane</keyword>
<dbReference type="Pfam" id="PF15864">
    <property type="entry name" value="PglL_A"/>
    <property type="match status" value="1"/>
</dbReference>
<feature type="domain" description="O-antigen ligase-related" evidence="6">
    <location>
        <begin position="151"/>
        <end position="302"/>
    </location>
</feature>